<comment type="caution">
    <text evidence="3">The sequence shown here is derived from an EMBL/GenBank/DDBJ whole genome shotgun (WGS) entry which is preliminary data.</text>
</comment>
<dbReference type="GO" id="GO:0004493">
    <property type="term" value="F:methylmalonyl-CoA epimerase activity"/>
    <property type="evidence" value="ECO:0007669"/>
    <property type="project" value="TreeGrafter"/>
</dbReference>
<dbReference type="Pfam" id="PF00903">
    <property type="entry name" value="Glyoxalase"/>
    <property type="match status" value="1"/>
</dbReference>
<evidence type="ECO:0000313" key="3">
    <source>
        <dbReference type="EMBL" id="MBB6430399.1"/>
    </source>
</evidence>
<dbReference type="CDD" id="cd06587">
    <property type="entry name" value="VOC"/>
    <property type="match status" value="1"/>
</dbReference>
<accession>A0A7X0H706</accession>
<dbReference type="Proteomes" id="UP000541810">
    <property type="component" value="Unassembled WGS sequence"/>
</dbReference>
<keyword evidence="1" id="KW-0479">Metal-binding</keyword>
<dbReference type="GO" id="GO:0046872">
    <property type="term" value="F:metal ion binding"/>
    <property type="evidence" value="ECO:0007669"/>
    <property type="project" value="UniProtKB-KW"/>
</dbReference>
<dbReference type="InterPro" id="IPR004360">
    <property type="entry name" value="Glyas_Fos-R_dOase_dom"/>
</dbReference>
<name>A0A7X0H706_9BACT</name>
<sequence length="146" mass="16195">MSHTNPYLRGGGIHHVALRTPDFDRSVAFYTQTLGASPKMQWLMDGDTRAVMLDIGDGNYVEVFERGEDDPASPDEARLLHFCLRCDNLDEVVERVRQAGMTITVEPNDVPIENQAEAGPAAVTLRLAFFKGPDGETVELMQCEDL</sequence>
<organism evidence="3 4">
    <name type="scientific">Algisphaera agarilytica</name>
    <dbReference type="NCBI Taxonomy" id="1385975"/>
    <lineage>
        <taxon>Bacteria</taxon>
        <taxon>Pseudomonadati</taxon>
        <taxon>Planctomycetota</taxon>
        <taxon>Phycisphaerae</taxon>
        <taxon>Phycisphaerales</taxon>
        <taxon>Phycisphaeraceae</taxon>
        <taxon>Algisphaera</taxon>
    </lineage>
</organism>
<gene>
    <name evidence="3" type="ORF">HNQ40_002205</name>
</gene>
<dbReference type="PANTHER" id="PTHR43048:SF6">
    <property type="entry name" value="BLR8189 PROTEIN"/>
    <property type="match status" value="1"/>
</dbReference>
<dbReference type="Gene3D" id="3.10.180.10">
    <property type="entry name" value="2,3-Dihydroxybiphenyl 1,2-Dioxygenase, domain 1"/>
    <property type="match status" value="1"/>
</dbReference>
<evidence type="ECO:0000256" key="1">
    <source>
        <dbReference type="ARBA" id="ARBA00022723"/>
    </source>
</evidence>
<dbReference type="InterPro" id="IPR051785">
    <property type="entry name" value="MMCE/EMCE_epimerase"/>
</dbReference>
<dbReference type="EMBL" id="JACHGY010000001">
    <property type="protein sequence ID" value="MBB6430399.1"/>
    <property type="molecule type" value="Genomic_DNA"/>
</dbReference>
<dbReference type="PROSITE" id="PS51819">
    <property type="entry name" value="VOC"/>
    <property type="match status" value="1"/>
</dbReference>
<keyword evidence="4" id="KW-1185">Reference proteome</keyword>
<dbReference type="PANTHER" id="PTHR43048">
    <property type="entry name" value="METHYLMALONYL-COA EPIMERASE"/>
    <property type="match status" value="1"/>
</dbReference>
<protein>
    <submittedName>
        <fullName evidence="3">Glyoxylase I family protein</fullName>
    </submittedName>
</protein>
<evidence type="ECO:0000313" key="4">
    <source>
        <dbReference type="Proteomes" id="UP000541810"/>
    </source>
</evidence>
<dbReference type="InterPro" id="IPR037523">
    <property type="entry name" value="VOC_core"/>
</dbReference>
<dbReference type="GO" id="GO:0046491">
    <property type="term" value="P:L-methylmalonyl-CoA metabolic process"/>
    <property type="evidence" value="ECO:0007669"/>
    <property type="project" value="TreeGrafter"/>
</dbReference>
<reference evidence="3 4" key="1">
    <citation type="submission" date="2020-08" db="EMBL/GenBank/DDBJ databases">
        <title>Genomic Encyclopedia of Type Strains, Phase IV (KMG-IV): sequencing the most valuable type-strain genomes for metagenomic binning, comparative biology and taxonomic classification.</title>
        <authorList>
            <person name="Goeker M."/>
        </authorList>
    </citation>
    <scope>NUCLEOTIDE SEQUENCE [LARGE SCALE GENOMIC DNA]</scope>
    <source>
        <strain evidence="3 4">DSM 103725</strain>
    </source>
</reference>
<dbReference type="RefSeq" id="WP_184677917.1">
    <property type="nucleotide sequence ID" value="NZ_JACHGY010000001.1"/>
</dbReference>
<dbReference type="InterPro" id="IPR029068">
    <property type="entry name" value="Glyas_Bleomycin-R_OHBP_Dase"/>
</dbReference>
<evidence type="ECO:0000259" key="2">
    <source>
        <dbReference type="PROSITE" id="PS51819"/>
    </source>
</evidence>
<feature type="domain" description="VOC" evidence="2">
    <location>
        <begin position="12"/>
        <end position="143"/>
    </location>
</feature>
<dbReference type="AlphaFoldDB" id="A0A7X0H706"/>
<proteinExistence type="predicted"/>
<dbReference type="SUPFAM" id="SSF54593">
    <property type="entry name" value="Glyoxalase/Bleomycin resistance protein/Dihydroxybiphenyl dioxygenase"/>
    <property type="match status" value="1"/>
</dbReference>